<accession>A0A4R3MR92</accession>
<evidence type="ECO:0000256" key="1">
    <source>
        <dbReference type="SAM" id="Phobius"/>
    </source>
</evidence>
<keyword evidence="1" id="KW-0472">Membrane</keyword>
<evidence type="ECO:0000313" key="2">
    <source>
        <dbReference type="EMBL" id="TCT17033.1"/>
    </source>
</evidence>
<keyword evidence="1" id="KW-0812">Transmembrane</keyword>
<sequence length="180" mass="20864">MIKELTKTTRGDIGIIEVILFTCIIVFIVFPVFSIVFEKVALDMKADEIKDIIKDATESTFVALNIDSTSVENIDVDIERFKEIFEEYLIINFNLNEDFSPKENSMVDAPVTINKILFYGSEDIPITHPTKEITYNRPFIEIEVLFPIKPHLYRKAILNALGREYLEVNINYYYTLPINN</sequence>
<keyword evidence="3" id="KW-1185">Reference proteome</keyword>
<evidence type="ECO:0008006" key="4">
    <source>
        <dbReference type="Google" id="ProtNLM"/>
    </source>
</evidence>
<dbReference type="RefSeq" id="WP_132249591.1">
    <property type="nucleotide sequence ID" value="NZ_SMAL01000001.1"/>
</dbReference>
<evidence type="ECO:0000313" key="3">
    <source>
        <dbReference type="Proteomes" id="UP000294902"/>
    </source>
</evidence>
<dbReference type="EMBL" id="SMAL01000001">
    <property type="protein sequence ID" value="TCT17033.1"/>
    <property type="molecule type" value="Genomic_DNA"/>
</dbReference>
<dbReference type="AlphaFoldDB" id="A0A4R3MR92"/>
<keyword evidence="1" id="KW-1133">Transmembrane helix</keyword>
<proteinExistence type="predicted"/>
<gene>
    <name evidence="2" type="ORF">EDC18_101329</name>
</gene>
<reference evidence="2 3" key="1">
    <citation type="submission" date="2019-03" db="EMBL/GenBank/DDBJ databases">
        <title>Genomic Encyclopedia of Type Strains, Phase IV (KMG-IV): sequencing the most valuable type-strain genomes for metagenomic binning, comparative biology and taxonomic classification.</title>
        <authorList>
            <person name="Goeker M."/>
        </authorList>
    </citation>
    <scope>NUCLEOTIDE SEQUENCE [LARGE SCALE GENOMIC DNA]</scope>
    <source>
        <strain evidence="2 3">DSM 24629</strain>
    </source>
</reference>
<feature type="transmembrane region" description="Helical" evidence="1">
    <location>
        <begin position="13"/>
        <end position="37"/>
    </location>
</feature>
<name>A0A4R3MR92_9FIRM</name>
<dbReference type="Proteomes" id="UP000294902">
    <property type="component" value="Unassembled WGS sequence"/>
</dbReference>
<organism evidence="2 3">
    <name type="scientific">Natranaerovirga pectinivora</name>
    <dbReference type="NCBI Taxonomy" id="682400"/>
    <lineage>
        <taxon>Bacteria</taxon>
        <taxon>Bacillati</taxon>
        <taxon>Bacillota</taxon>
        <taxon>Clostridia</taxon>
        <taxon>Lachnospirales</taxon>
        <taxon>Natranaerovirgaceae</taxon>
        <taxon>Natranaerovirga</taxon>
    </lineage>
</organism>
<protein>
    <recommendedName>
        <fullName evidence="4">TadE-like protein</fullName>
    </recommendedName>
</protein>
<comment type="caution">
    <text evidence="2">The sequence shown here is derived from an EMBL/GenBank/DDBJ whole genome shotgun (WGS) entry which is preliminary data.</text>
</comment>